<gene>
    <name evidence="1" type="ORF">L6452_21903</name>
</gene>
<name>A0ACB9AZL4_ARCLA</name>
<sequence length="110" mass="12311">MMTGGVTGEGFFRGGVFEGCISYEEMGVNRRPYHRNCTCPLHRMCEHNSRLSVVTSVSYHVRRVWSEGSLAMMVSTDASSPCSSASGTITKVTRDWRSLFDFCGDEDREL</sequence>
<reference evidence="1 2" key="2">
    <citation type="journal article" date="2022" name="Mol. Ecol. Resour.">
        <title>The genomes of chicory, endive, great burdock and yacon provide insights into Asteraceae paleo-polyploidization history and plant inulin production.</title>
        <authorList>
            <person name="Fan W."/>
            <person name="Wang S."/>
            <person name="Wang H."/>
            <person name="Wang A."/>
            <person name="Jiang F."/>
            <person name="Liu H."/>
            <person name="Zhao H."/>
            <person name="Xu D."/>
            <person name="Zhang Y."/>
        </authorList>
    </citation>
    <scope>NUCLEOTIDE SEQUENCE [LARGE SCALE GENOMIC DNA]</scope>
    <source>
        <strain evidence="2">cv. Niubang</strain>
    </source>
</reference>
<proteinExistence type="predicted"/>
<keyword evidence="2" id="KW-1185">Reference proteome</keyword>
<dbReference type="EMBL" id="CM042053">
    <property type="protein sequence ID" value="KAI3714941.1"/>
    <property type="molecule type" value="Genomic_DNA"/>
</dbReference>
<comment type="caution">
    <text evidence="1">The sequence shown here is derived from an EMBL/GenBank/DDBJ whole genome shotgun (WGS) entry which is preliminary data.</text>
</comment>
<dbReference type="Proteomes" id="UP001055879">
    <property type="component" value="Linkage Group LG07"/>
</dbReference>
<reference evidence="2" key="1">
    <citation type="journal article" date="2022" name="Mol. Ecol. Resour.">
        <title>The genomes of chicory, endive, great burdock and yacon provide insights into Asteraceae palaeo-polyploidization history and plant inulin production.</title>
        <authorList>
            <person name="Fan W."/>
            <person name="Wang S."/>
            <person name="Wang H."/>
            <person name="Wang A."/>
            <person name="Jiang F."/>
            <person name="Liu H."/>
            <person name="Zhao H."/>
            <person name="Xu D."/>
            <person name="Zhang Y."/>
        </authorList>
    </citation>
    <scope>NUCLEOTIDE SEQUENCE [LARGE SCALE GENOMIC DNA]</scope>
    <source>
        <strain evidence="2">cv. Niubang</strain>
    </source>
</reference>
<organism evidence="1 2">
    <name type="scientific">Arctium lappa</name>
    <name type="common">Greater burdock</name>
    <name type="synonym">Lappa major</name>
    <dbReference type="NCBI Taxonomy" id="4217"/>
    <lineage>
        <taxon>Eukaryota</taxon>
        <taxon>Viridiplantae</taxon>
        <taxon>Streptophyta</taxon>
        <taxon>Embryophyta</taxon>
        <taxon>Tracheophyta</taxon>
        <taxon>Spermatophyta</taxon>
        <taxon>Magnoliopsida</taxon>
        <taxon>eudicotyledons</taxon>
        <taxon>Gunneridae</taxon>
        <taxon>Pentapetalae</taxon>
        <taxon>asterids</taxon>
        <taxon>campanulids</taxon>
        <taxon>Asterales</taxon>
        <taxon>Asteraceae</taxon>
        <taxon>Carduoideae</taxon>
        <taxon>Cardueae</taxon>
        <taxon>Arctiinae</taxon>
        <taxon>Arctium</taxon>
    </lineage>
</organism>
<accession>A0ACB9AZL4</accession>
<evidence type="ECO:0000313" key="1">
    <source>
        <dbReference type="EMBL" id="KAI3714941.1"/>
    </source>
</evidence>
<evidence type="ECO:0000313" key="2">
    <source>
        <dbReference type="Proteomes" id="UP001055879"/>
    </source>
</evidence>
<protein>
    <submittedName>
        <fullName evidence="1">Uncharacterized protein</fullName>
    </submittedName>
</protein>